<keyword evidence="3" id="KW-1185">Reference proteome</keyword>
<evidence type="ECO:0000313" key="2">
    <source>
        <dbReference type="EMBL" id="MBM6662761.1"/>
    </source>
</evidence>
<sequence>MDHASEYLIYPENIGPCLSIDESCLSSDEVYTFLTNKEGHGGPGTLVAVIHGTKAETVIAVIEKISLHKRLQVKEITLDLSSSMMLIARTVFPKARITNDRFHVQKLYYDAIDDLRVSLRWMARDLENGEMQRCREEGIKYVPFRHANGDTRKQLLARAKYILTKHESKWTKSQRWRADIIFEFYPELKRAYELAMELTDIFNRKCIKDVARLKLARWFNEVEKLAGNAFQTVIGTFVNHYDTILNFFVNRQTNAGAESFNAKVKAFRSQFRGVADIPFFLFRLSKLCA</sequence>
<dbReference type="Pfam" id="PF01610">
    <property type="entry name" value="DDE_Tnp_ISL3"/>
    <property type="match status" value="1"/>
</dbReference>
<dbReference type="Proteomes" id="UP000764045">
    <property type="component" value="Unassembled WGS sequence"/>
</dbReference>
<feature type="domain" description="Transposase IS204/IS1001/IS1096/IS1165 DDE" evidence="1">
    <location>
        <begin position="18"/>
        <end position="283"/>
    </location>
</feature>
<dbReference type="InterPro" id="IPR002560">
    <property type="entry name" value="Transposase_DDE"/>
</dbReference>
<evidence type="ECO:0000259" key="1">
    <source>
        <dbReference type="Pfam" id="PF01610"/>
    </source>
</evidence>
<dbReference type="PANTHER" id="PTHR33498">
    <property type="entry name" value="TRANSPOSASE FOR INSERTION SEQUENCE ELEMENT IS1557"/>
    <property type="match status" value="1"/>
</dbReference>
<dbReference type="AlphaFoldDB" id="A0A938WML0"/>
<dbReference type="InterPro" id="IPR047951">
    <property type="entry name" value="Transpos_ISL3"/>
</dbReference>
<protein>
    <submittedName>
        <fullName evidence="2">Transposase</fullName>
    </submittedName>
</protein>
<accession>A0A938WML0</accession>
<reference evidence="2 3" key="1">
    <citation type="journal article" date="2021" name="Sci. Rep.">
        <title>The distribution of antibiotic resistance genes in chicken gut microbiota commensals.</title>
        <authorList>
            <person name="Juricova H."/>
            <person name="Matiasovicova J."/>
            <person name="Kubasova T."/>
            <person name="Cejkova D."/>
            <person name="Rychlik I."/>
        </authorList>
    </citation>
    <scope>NUCLEOTIDE SEQUENCE [LARGE SCALE GENOMIC DNA]</scope>
    <source>
        <strain evidence="2 3">An819</strain>
    </source>
</reference>
<gene>
    <name evidence="2" type="ORF">H6B30_13585</name>
</gene>
<organism evidence="2 3">
    <name type="scientific">Marseilla massiliensis</name>
    <dbReference type="NCBI Taxonomy" id="1841864"/>
    <lineage>
        <taxon>Bacteria</taxon>
        <taxon>Pseudomonadati</taxon>
        <taxon>Bacteroidota</taxon>
        <taxon>Bacteroidia</taxon>
        <taxon>Bacteroidales</taxon>
        <taxon>Prevotellaceae</taxon>
        <taxon>Marseilla</taxon>
    </lineage>
</organism>
<evidence type="ECO:0000313" key="3">
    <source>
        <dbReference type="Proteomes" id="UP000764045"/>
    </source>
</evidence>
<dbReference type="PANTHER" id="PTHR33498:SF1">
    <property type="entry name" value="TRANSPOSASE FOR INSERTION SEQUENCE ELEMENT IS1557"/>
    <property type="match status" value="1"/>
</dbReference>
<name>A0A938WML0_9BACT</name>
<proteinExistence type="predicted"/>
<comment type="caution">
    <text evidence="2">The sequence shown here is derived from an EMBL/GenBank/DDBJ whole genome shotgun (WGS) entry which is preliminary data.</text>
</comment>
<dbReference type="EMBL" id="JACJJL010000028">
    <property type="protein sequence ID" value="MBM6662761.1"/>
    <property type="molecule type" value="Genomic_DNA"/>
</dbReference>